<reference evidence="2 3" key="1">
    <citation type="submission" date="2020-08" db="EMBL/GenBank/DDBJ databases">
        <title>Genomic Encyclopedia of Type Strains, Phase IV (KMG-IV): sequencing the most valuable type-strain genomes for metagenomic binning, comparative biology and taxonomic classification.</title>
        <authorList>
            <person name="Goeker M."/>
        </authorList>
    </citation>
    <scope>NUCLEOTIDE SEQUENCE [LARGE SCALE GENOMIC DNA]</scope>
    <source>
        <strain evidence="2 3">DSM 45615</strain>
    </source>
</reference>
<protein>
    <recommendedName>
        <fullName evidence="4">MFS transporter</fullName>
    </recommendedName>
</protein>
<dbReference type="AlphaFoldDB" id="A0A840P606"/>
<sequence length="164" mass="16319">MLTCQGPAILDEEITRRLPDSGMAPLMLLTTDMVVAAAPAPKAGSAAALSETSSELGIALGIAVLGSIAGAVYRHTMDGAPLTGLPEQAAMAARDSLVEAVPIAERLAGASGAELLATARDAFTAGLSAVGVISAVLAVALAATVVVVLRETPAHHRDDADANA</sequence>
<gene>
    <name evidence="2" type="ORF">HNP84_003722</name>
</gene>
<comment type="caution">
    <text evidence="2">The sequence shown here is derived from an EMBL/GenBank/DDBJ whole genome shotgun (WGS) entry which is preliminary data.</text>
</comment>
<keyword evidence="3" id="KW-1185">Reference proteome</keyword>
<evidence type="ECO:0000313" key="2">
    <source>
        <dbReference type="EMBL" id="MBB5133996.1"/>
    </source>
</evidence>
<evidence type="ECO:0000256" key="1">
    <source>
        <dbReference type="SAM" id="Phobius"/>
    </source>
</evidence>
<dbReference type="RefSeq" id="WP_185050917.1">
    <property type="nucleotide sequence ID" value="NZ_BAABIX010000039.1"/>
</dbReference>
<proteinExistence type="predicted"/>
<evidence type="ECO:0000313" key="3">
    <source>
        <dbReference type="Proteomes" id="UP000578449"/>
    </source>
</evidence>
<keyword evidence="1" id="KW-0472">Membrane</keyword>
<dbReference type="SUPFAM" id="SSF103473">
    <property type="entry name" value="MFS general substrate transporter"/>
    <property type="match status" value="1"/>
</dbReference>
<accession>A0A840P606</accession>
<dbReference type="InterPro" id="IPR036259">
    <property type="entry name" value="MFS_trans_sf"/>
</dbReference>
<dbReference type="Proteomes" id="UP000578449">
    <property type="component" value="Unassembled WGS sequence"/>
</dbReference>
<dbReference type="EMBL" id="JACHGN010000007">
    <property type="protein sequence ID" value="MBB5133996.1"/>
    <property type="molecule type" value="Genomic_DNA"/>
</dbReference>
<evidence type="ECO:0008006" key="4">
    <source>
        <dbReference type="Google" id="ProtNLM"/>
    </source>
</evidence>
<organism evidence="2 3">
    <name type="scientific">Thermocatellispora tengchongensis</name>
    <dbReference type="NCBI Taxonomy" id="1073253"/>
    <lineage>
        <taxon>Bacteria</taxon>
        <taxon>Bacillati</taxon>
        <taxon>Actinomycetota</taxon>
        <taxon>Actinomycetes</taxon>
        <taxon>Streptosporangiales</taxon>
        <taxon>Streptosporangiaceae</taxon>
        <taxon>Thermocatellispora</taxon>
    </lineage>
</organism>
<feature type="transmembrane region" description="Helical" evidence="1">
    <location>
        <begin position="125"/>
        <end position="149"/>
    </location>
</feature>
<keyword evidence="1" id="KW-1133">Transmembrane helix</keyword>
<keyword evidence="1" id="KW-0812">Transmembrane</keyword>
<name>A0A840P606_9ACTN</name>